<feature type="domain" description="Sushi" evidence="7">
    <location>
        <begin position="385"/>
        <end position="443"/>
    </location>
</feature>
<dbReference type="GeneID" id="113064971"/>
<dbReference type="CDD" id="cd00033">
    <property type="entry name" value="CCP"/>
    <property type="match status" value="5"/>
</dbReference>
<dbReference type="Pfam" id="PF00084">
    <property type="entry name" value="Sushi"/>
    <property type="match status" value="6"/>
</dbReference>
<protein>
    <submittedName>
        <fullName evidence="9">Complement factor H-like isoform X1</fullName>
    </submittedName>
</protein>
<evidence type="ECO:0000256" key="3">
    <source>
        <dbReference type="ARBA" id="ARBA00022729"/>
    </source>
</evidence>
<feature type="domain" description="Sushi" evidence="7">
    <location>
        <begin position="146"/>
        <end position="204"/>
    </location>
</feature>
<gene>
    <name evidence="9" type="primary">LOC113064971</name>
</gene>
<feature type="domain" description="Sushi" evidence="7">
    <location>
        <begin position="503"/>
        <end position="564"/>
    </location>
</feature>
<feature type="domain" description="Sushi" evidence="7">
    <location>
        <begin position="25"/>
        <end position="89"/>
    </location>
</feature>
<dbReference type="RefSeq" id="XP_026091797.1">
    <property type="nucleotide sequence ID" value="XM_026236012.1"/>
</dbReference>
<evidence type="ECO:0000256" key="4">
    <source>
        <dbReference type="ARBA" id="ARBA00023157"/>
    </source>
</evidence>
<evidence type="ECO:0000313" key="9">
    <source>
        <dbReference type="RefSeq" id="XP_026091797.1"/>
    </source>
</evidence>
<dbReference type="SMART" id="SM00032">
    <property type="entry name" value="CCP"/>
    <property type="match status" value="9"/>
</dbReference>
<feature type="domain" description="Sushi" evidence="7">
    <location>
        <begin position="90"/>
        <end position="145"/>
    </location>
</feature>
<dbReference type="PROSITE" id="PS50923">
    <property type="entry name" value="SUSHI"/>
    <property type="match status" value="9"/>
</dbReference>
<dbReference type="Gene3D" id="2.10.70.10">
    <property type="entry name" value="Complement Module, domain 1"/>
    <property type="match status" value="10"/>
</dbReference>
<sequence>MRVPVKLLGFGFWLLSLNFAQCKEITCELKSTTIGVKKINPDGKIIFRARESVEITCSEKHWIFFTKESRKTFTCKADGKWDNEPVCAEITCDDPRDQLVSRPYYWRTMKLGEKQSYTCVNGYRGTEAEATCTRDGWTPKPLCTEILCDVPKIKNAEIVGRQRPNYRINSKEEYRCLSGFKPEKPVQITCDSQGQWKDIQQCIEITCELKSTTIGVKKINPDGKIIFRARESVEITCSEKHWIFFTKESRKTFTCKADGKWDNEPVCAEITCDDPRDQLVSRPYYWRTMKFGEKQSYTCVNGYRGTEAEATCTRDGWTPKPLCTEILCDVPKIKNAEIVGRQRPNYRINSKEEYRCLSGFKPEKPVQITCDSQGQWKDIQQCIEIMCDLPKITNAEIMRSQESNYKISSKVEYKCRSGFEPEKPVQITCDSQGQWRGIKQCTEIMCDLPKILNAEILGSQKSNFKINSTTKYKCRSGIDAEKPIQITCDSQGQWTGIQQCTEKCGPPPEISNADTKEMTKEEYNTEEKVEYKCFDKYTMNLSPPFSNYLTCVKGEWKGDIYCFKPCIVTVEEMDKRGIRLRWKANEKMIIPHNDRIEFACQGTKKYKAQNLPRPTCKDGVMLLPECEE</sequence>
<dbReference type="PANTHER" id="PTHR45785:SF2">
    <property type="entry name" value="COMPLEMENT FACTOR H-RELATED"/>
    <property type="match status" value="1"/>
</dbReference>
<dbReference type="Proteomes" id="UP000515129">
    <property type="component" value="Chromosome 47"/>
</dbReference>
<comment type="subcellular location">
    <subcellularLocation>
        <location evidence="1">Virion</location>
    </subcellularLocation>
</comment>
<dbReference type="InterPro" id="IPR035976">
    <property type="entry name" value="Sushi/SCR/CCP_sf"/>
</dbReference>
<feature type="domain" description="Sushi" evidence="7">
    <location>
        <begin position="326"/>
        <end position="384"/>
    </location>
</feature>
<dbReference type="PANTHER" id="PTHR45785">
    <property type="entry name" value="COMPLEMENT FACTOR H-RELATED"/>
    <property type="match status" value="1"/>
</dbReference>
<evidence type="ECO:0000256" key="2">
    <source>
        <dbReference type="ARBA" id="ARBA00022659"/>
    </source>
</evidence>
<reference evidence="9" key="1">
    <citation type="submission" date="2025-08" db="UniProtKB">
        <authorList>
            <consortium name="RefSeq"/>
        </authorList>
    </citation>
    <scope>IDENTIFICATION</scope>
    <source>
        <strain evidence="9">Wakin</strain>
        <tissue evidence="9">Muscle</tissue>
    </source>
</reference>
<accession>A0A6P6M6D3</accession>
<dbReference type="OrthoDB" id="10051774at2759"/>
<keyword evidence="3 6" id="KW-0732">Signal</keyword>
<comment type="caution">
    <text evidence="5">Lacks conserved residue(s) required for the propagation of feature annotation.</text>
</comment>
<evidence type="ECO:0000256" key="6">
    <source>
        <dbReference type="SAM" id="SignalP"/>
    </source>
</evidence>
<dbReference type="InterPro" id="IPR051503">
    <property type="entry name" value="ComplSys_Reg/VirEntry_Med"/>
</dbReference>
<feature type="signal peptide" evidence="6">
    <location>
        <begin position="1"/>
        <end position="22"/>
    </location>
</feature>
<dbReference type="KEGG" id="caua:113064971"/>
<keyword evidence="8" id="KW-1185">Reference proteome</keyword>
<feature type="domain" description="Sushi" evidence="7">
    <location>
        <begin position="444"/>
        <end position="502"/>
    </location>
</feature>
<evidence type="ECO:0000256" key="5">
    <source>
        <dbReference type="PROSITE-ProRule" id="PRU00302"/>
    </source>
</evidence>
<dbReference type="SUPFAM" id="SSF57535">
    <property type="entry name" value="Complement control module/SCR domain"/>
    <property type="match status" value="10"/>
</dbReference>
<evidence type="ECO:0000313" key="8">
    <source>
        <dbReference type="Proteomes" id="UP000515129"/>
    </source>
</evidence>
<dbReference type="InterPro" id="IPR000436">
    <property type="entry name" value="Sushi_SCR_CCP_dom"/>
</dbReference>
<evidence type="ECO:0000256" key="1">
    <source>
        <dbReference type="ARBA" id="ARBA00004328"/>
    </source>
</evidence>
<feature type="domain" description="Sushi" evidence="7">
    <location>
        <begin position="205"/>
        <end position="269"/>
    </location>
</feature>
<name>A0A6P6M6D3_CARAU</name>
<dbReference type="AlphaFoldDB" id="A0A6P6M6D3"/>
<organism evidence="8 9">
    <name type="scientific">Carassius auratus</name>
    <name type="common">Goldfish</name>
    <dbReference type="NCBI Taxonomy" id="7957"/>
    <lineage>
        <taxon>Eukaryota</taxon>
        <taxon>Metazoa</taxon>
        <taxon>Chordata</taxon>
        <taxon>Craniata</taxon>
        <taxon>Vertebrata</taxon>
        <taxon>Euteleostomi</taxon>
        <taxon>Actinopterygii</taxon>
        <taxon>Neopterygii</taxon>
        <taxon>Teleostei</taxon>
        <taxon>Ostariophysi</taxon>
        <taxon>Cypriniformes</taxon>
        <taxon>Cyprinidae</taxon>
        <taxon>Cyprininae</taxon>
        <taxon>Carassius</taxon>
    </lineage>
</organism>
<keyword evidence="4" id="KW-1015">Disulfide bond</keyword>
<feature type="chain" id="PRO_5028371279" evidence="6">
    <location>
        <begin position="23"/>
        <end position="628"/>
    </location>
</feature>
<keyword evidence="2 5" id="KW-0768">Sushi</keyword>
<proteinExistence type="predicted"/>
<feature type="domain" description="Sushi" evidence="7">
    <location>
        <begin position="270"/>
        <end position="325"/>
    </location>
</feature>
<evidence type="ECO:0000259" key="7">
    <source>
        <dbReference type="PROSITE" id="PS50923"/>
    </source>
</evidence>